<dbReference type="InParanoid" id="A0A7R8UT58"/>
<dbReference type="AlphaFoldDB" id="A0A7R8UT58"/>
<sequence>MKQPNNCLPTDSIQQPMTCPTSATCFVRNHRERRRSLFGATIPQVRDSVDSVSSEKLGGEVTSRCREVFLVDQQSVQIVQTLPIRNTIRTGLQIFTYLDIEDNFLDILDIYCLAGAACIIISHRRSRHSFSSEQNLCGMA</sequence>
<name>A0A7R8UT58_HERIL</name>
<proteinExistence type="predicted"/>
<reference evidence="1 2" key="1">
    <citation type="submission" date="2020-11" db="EMBL/GenBank/DDBJ databases">
        <authorList>
            <person name="Wallbank WR R."/>
            <person name="Pardo Diaz C."/>
            <person name="Kozak K."/>
            <person name="Martin S."/>
            <person name="Jiggins C."/>
            <person name="Moest M."/>
            <person name="Warren A I."/>
            <person name="Generalovic N T."/>
            <person name="Byers J.R.P. K."/>
            <person name="Montejo-Kovacevich G."/>
            <person name="Yen C E."/>
        </authorList>
    </citation>
    <scope>NUCLEOTIDE SEQUENCE [LARGE SCALE GENOMIC DNA]</scope>
</reference>
<gene>
    <name evidence="1" type="ORF">HERILL_LOCUS9288</name>
</gene>
<evidence type="ECO:0000313" key="1">
    <source>
        <dbReference type="EMBL" id="CAD7086516.1"/>
    </source>
</evidence>
<evidence type="ECO:0000313" key="2">
    <source>
        <dbReference type="Proteomes" id="UP000594454"/>
    </source>
</evidence>
<dbReference type="Proteomes" id="UP000594454">
    <property type="component" value="Chromosome 3"/>
</dbReference>
<organism evidence="1 2">
    <name type="scientific">Hermetia illucens</name>
    <name type="common">Black soldier fly</name>
    <dbReference type="NCBI Taxonomy" id="343691"/>
    <lineage>
        <taxon>Eukaryota</taxon>
        <taxon>Metazoa</taxon>
        <taxon>Ecdysozoa</taxon>
        <taxon>Arthropoda</taxon>
        <taxon>Hexapoda</taxon>
        <taxon>Insecta</taxon>
        <taxon>Pterygota</taxon>
        <taxon>Neoptera</taxon>
        <taxon>Endopterygota</taxon>
        <taxon>Diptera</taxon>
        <taxon>Brachycera</taxon>
        <taxon>Stratiomyomorpha</taxon>
        <taxon>Stratiomyidae</taxon>
        <taxon>Hermetiinae</taxon>
        <taxon>Hermetia</taxon>
    </lineage>
</organism>
<keyword evidence="2" id="KW-1185">Reference proteome</keyword>
<protein>
    <submittedName>
        <fullName evidence="1">Uncharacterized protein</fullName>
    </submittedName>
</protein>
<dbReference type="EMBL" id="LR899011">
    <property type="protein sequence ID" value="CAD7086516.1"/>
    <property type="molecule type" value="Genomic_DNA"/>
</dbReference>
<accession>A0A7R8UT58</accession>